<evidence type="ECO:0000256" key="4">
    <source>
        <dbReference type="ARBA" id="ARBA00022729"/>
    </source>
</evidence>
<keyword evidence="4" id="KW-0732">Signal</keyword>
<evidence type="ECO:0000256" key="3">
    <source>
        <dbReference type="ARBA" id="ARBA00022692"/>
    </source>
</evidence>
<keyword evidence="6 9" id="KW-1133">Transmembrane helix</keyword>
<evidence type="ECO:0000256" key="6">
    <source>
        <dbReference type="ARBA" id="ARBA00022989"/>
    </source>
</evidence>
<reference evidence="11" key="1">
    <citation type="submission" date="2014-08" db="EMBL/GenBank/DDBJ databases">
        <authorList>
            <person name="Senf B."/>
            <person name="Petzold A."/>
            <person name="Downie B.R."/>
            <person name="Koch P."/>
            <person name="Platzer M."/>
        </authorList>
    </citation>
    <scope>NUCLEOTIDE SEQUENCE [LARGE SCALE GENOMIC DNA]</scope>
    <source>
        <strain evidence="11">GRZ</strain>
    </source>
</reference>
<feature type="domain" description="LRRCT" evidence="10">
    <location>
        <begin position="110"/>
        <end position="161"/>
    </location>
</feature>
<evidence type="ECO:0000313" key="11">
    <source>
        <dbReference type="Ensembl" id="ENSNFUP00015050408.1"/>
    </source>
</evidence>
<keyword evidence="7 9" id="KW-0472">Membrane</keyword>
<dbReference type="GeneTree" id="ENSGT00530000064244"/>
<feature type="transmembrane region" description="Helical" evidence="9">
    <location>
        <begin position="156"/>
        <end position="177"/>
    </location>
</feature>
<organism evidence="11 12">
    <name type="scientific">Nothobranchius furzeri</name>
    <name type="common">Turquoise killifish</name>
    <dbReference type="NCBI Taxonomy" id="105023"/>
    <lineage>
        <taxon>Eukaryota</taxon>
        <taxon>Metazoa</taxon>
        <taxon>Chordata</taxon>
        <taxon>Craniata</taxon>
        <taxon>Vertebrata</taxon>
        <taxon>Euteleostomi</taxon>
        <taxon>Actinopterygii</taxon>
        <taxon>Neopterygii</taxon>
        <taxon>Teleostei</taxon>
        <taxon>Neoteleostei</taxon>
        <taxon>Acanthomorphata</taxon>
        <taxon>Ovalentaria</taxon>
        <taxon>Atherinomorphae</taxon>
        <taxon>Cyprinodontiformes</taxon>
        <taxon>Nothobranchiidae</taxon>
        <taxon>Nothobranchius</taxon>
    </lineage>
</organism>
<dbReference type="SUPFAM" id="SSF52058">
    <property type="entry name" value="L domain-like"/>
    <property type="match status" value="1"/>
</dbReference>
<dbReference type="InterPro" id="IPR032675">
    <property type="entry name" value="LRR_dom_sf"/>
</dbReference>
<evidence type="ECO:0000256" key="9">
    <source>
        <dbReference type="SAM" id="Phobius"/>
    </source>
</evidence>
<evidence type="ECO:0000313" key="12">
    <source>
        <dbReference type="Proteomes" id="UP000694548"/>
    </source>
</evidence>
<reference evidence="11" key="2">
    <citation type="submission" date="2025-08" db="UniProtKB">
        <authorList>
            <consortium name="Ensembl"/>
        </authorList>
    </citation>
    <scope>IDENTIFICATION</scope>
</reference>
<dbReference type="Gene3D" id="3.80.10.10">
    <property type="entry name" value="Ribonuclease Inhibitor"/>
    <property type="match status" value="1"/>
</dbReference>
<keyword evidence="8" id="KW-1015">Disulfide bond</keyword>
<feature type="transmembrane region" description="Helical" evidence="9">
    <location>
        <begin position="15"/>
        <end position="37"/>
    </location>
</feature>
<keyword evidence="5" id="KW-0130">Cell adhesion</keyword>
<dbReference type="Proteomes" id="UP000694548">
    <property type="component" value="Chromosome sgr15"/>
</dbReference>
<comment type="subcellular location">
    <subcellularLocation>
        <location evidence="1">Membrane</location>
        <topology evidence="1">Single-pass membrane protein</topology>
    </subcellularLocation>
</comment>
<dbReference type="PANTHER" id="PTHR22650">
    <property type="entry name" value="GLYCOPROTEIN IB BETA"/>
    <property type="match status" value="1"/>
</dbReference>
<evidence type="ECO:0000256" key="1">
    <source>
        <dbReference type="ARBA" id="ARBA00004167"/>
    </source>
</evidence>
<dbReference type="InterPro" id="IPR052313">
    <property type="entry name" value="GPIb-IX-V_Complex"/>
</dbReference>
<dbReference type="Ensembl" id="ENSNFUT00015052578.1">
    <property type="protein sequence ID" value="ENSNFUP00015050408.1"/>
    <property type="gene ID" value="ENSNFUG00015023674.1"/>
</dbReference>
<keyword evidence="3 9" id="KW-0812">Transmembrane</keyword>
<proteinExistence type="predicted"/>
<keyword evidence="2" id="KW-0433">Leucine-rich repeat</keyword>
<sequence length="280" mass="31487">GDVSKYLIPVLYPNLWIPFPSLCFRMLLSTLTLAVLFTSSSSHRTVESCIFSVIQPAGLHVNCSSLELTELPHLPADTTELYVQNNRLTSVSPGLLDRLRSLKRVSMSPNPFHCDCSIQYLRNWLLRNKAVVAEEPLCSSPSSVAQKTITELSDNYFFCCTFPLVHHVITSSCVNTIHNTTLGVVLLCLILLLVWSLNLARKATYTLCLGERHLGLEAESLRSLRPKHRRRLHSGLSEVTDDSDSLTWSEDSERPLINMDLLPQVLEVLHKKHNIKIKAS</sequence>
<dbReference type="AlphaFoldDB" id="A0A8C6PYS8"/>
<evidence type="ECO:0000256" key="2">
    <source>
        <dbReference type="ARBA" id="ARBA00022614"/>
    </source>
</evidence>
<dbReference type="SMART" id="SM00082">
    <property type="entry name" value="LRRCT"/>
    <property type="match status" value="1"/>
</dbReference>
<name>A0A8C6PYS8_NOTFU</name>
<evidence type="ECO:0000256" key="7">
    <source>
        <dbReference type="ARBA" id="ARBA00023136"/>
    </source>
</evidence>
<protein>
    <submittedName>
        <fullName evidence="11">Glycoprotein IX (platelet)</fullName>
    </submittedName>
</protein>
<evidence type="ECO:0000259" key="10">
    <source>
        <dbReference type="SMART" id="SM00082"/>
    </source>
</evidence>
<feature type="transmembrane region" description="Helical" evidence="9">
    <location>
        <begin position="183"/>
        <end position="200"/>
    </location>
</feature>
<dbReference type="PANTHER" id="PTHR22650:SF6">
    <property type="entry name" value="PLATELET GLYCOPROTEIN IX"/>
    <property type="match status" value="1"/>
</dbReference>
<keyword evidence="12" id="KW-1185">Reference proteome</keyword>
<accession>A0A8C6PYS8</accession>
<evidence type="ECO:0000256" key="8">
    <source>
        <dbReference type="ARBA" id="ARBA00023157"/>
    </source>
</evidence>
<evidence type="ECO:0000256" key="5">
    <source>
        <dbReference type="ARBA" id="ARBA00022889"/>
    </source>
</evidence>
<reference evidence="11" key="3">
    <citation type="submission" date="2025-09" db="UniProtKB">
        <authorList>
            <consortium name="Ensembl"/>
        </authorList>
    </citation>
    <scope>IDENTIFICATION</scope>
</reference>
<dbReference type="InterPro" id="IPR000483">
    <property type="entry name" value="Cys-rich_flank_reg_C"/>
</dbReference>